<evidence type="ECO:0000256" key="5">
    <source>
        <dbReference type="ARBA" id="ARBA00023015"/>
    </source>
</evidence>
<dbReference type="InterPro" id="IPR018062">
    <property type="entry name" value="HTH_AraC-typ_CS"/>
</dbReference>
<evidence type="ECO:0000256" key="1">
    <source>
        <dbReference type="ARBA" id="ARBA00004651"/>
    </source>
</evidence>
<keyword evidence="7 10" id="KW-0472">Membrane</keyword>
<keyword evidence="4 10" id="KW-1133">Transmembrane helix</keyword>
<dbReference type="Pfam" id="PF17853">
    <property type="entry name" value="GGDEF_2"/>
    <property type="match status" value="1"/>
</dbReference>
<reference evidence="12 13" key="1">
    <citation type="submission" date="2019-05" db="EMBL/GenBank/DDBJ databases">
        <title>We sequenced the genome of Paenibacillus hemerocallicola KCTC 33185 for further insight into its adaptation and study the phylogeny of Paenibacillus.</title>
        <authorList>
            <person name="Narsing Rao M.P."/>
        </authorList>
    </citation>
    <scope>NUCLEOTIDE SEQUENCE [LARGE SCALE GENOMIC DNA]</scope>
    <source>
        <strain evidence="12 13">KCTC 33185</strain>
    </source>
</reference>
<proteinExistence type="predicted"/>
<evidence type="ECO:0000313" key="12">
    <source>
        <dbReference type="EMBL" id="TNJ64953.1"/>
    </source>
</evidence>
<feature type="transmembrane region" description="Helical" evidence="10">
    <location>
        <begin position="319"/>
        <end position="342"/>
    </location>
</feature>
<feature type="compositionally biased region" description="Basic residues" evidence="9">
    <location>
        <begin position="10"/>
        <end position="24"/>
    </location>
</feature>
<dbReference type="InterPro" id="IPR033479">
    <property type="entry name" value="dCache_1"/>
</dbReference>
<dbReference type="PANTHER" id="PTHR43280:SF2">
    <property type="entry name" value="HTH-TYPE TRANSCRIPTIONAL REGULATOR EXSA"/>
    <property type="match status" value="1"/>
</dbReference>
<dbReference type="AlphaFoldDB" id="A0A5C4T798"/>
<dbReference type="Gene3D" id="1.10.10.60">
    <property type="entry name" value="Homeodomain-like"/>
    <property type="match status" value="2"/>
</dbReference>
<dbReference type="Proteomes" id="UP000307943">
    <property type="component" value="Unassembled WGS sequence"/>
</dbReference>
<evidence type="ECO:0000256" key="10">
    <source>
        <dbReference type="SAM" id="Phobius"/>
    </source>
</evidence>
<evidence type="ECO:0000256" key="4">
    <source>
        <dbReference type="ARBA" id="ARBA00022989"/>
    </source>
</evidence>
<feature type="domain" description="HTH araC/xylS-type" evidence="11">
    <location>
        <begin position="693"/>
        <end position="791"/>
    </location>
</feature>
<accession>A0A5C4T798</accession>
<dbReference type="InterPro" id="IPR018060">
    <property type="entry name" value="HTH_AraC"/>
</dbReference>
<evidence type="ECO:0000313" key="13">
    <source>
        <dbReference type="Proteomes" id="UP000307943"/>
    </source>
</evidence>
<dbReference type="OrthoDB" id="2517743at2"/>
<evidence type="ECO:0000256" key="6">
    <source>
        <dbReference type="ARBA" id="ARBA00023125"/>
    </source>
</evidence>
<protein>
    <submittedName>
        <fullName evidence="12">AraC family transcriptional regulator</fullName>
    </submittedName>
</protein>
<dbReference type="SUPFAM" id="SSF46689">
    <property type="entry name" value="Homeodomain-like"/>
    <property type="match status" value="2"/>
</dbReference>
<dbReference type="Pfam" id="PF02743">
    <property type="entry name" value="dCache_1"/>
    <property type="match status" value="1"/>
</dbReference>
<dbReference type="GO" id="GO:0043565">
    <property type="term" value="F:sequence-specific DNA binding"/>
    <property type="evidence" value="ECO:0007669"/>
    <property type="project" value="InterPro"/>
</dbReference>
<evidence type="ECO:0000256" key="7">
    <source>
        <dbReference type="ARBA" id="ARBA00023136"/>
    </source>
</evidence>
<dbReference type="InterPro" id="IPR009057">
    <property type="entry name" value="Homeodomain-like_sf"/>
</dbReference>
<dbReference type="InterPro" id="IPR041522">
    <property type="entry name" value="CdaR_GGDEF"/>
</dbReference>
<dbReference type="SMART" id="SM00342">
    <property type="entry name" value="HTH_ARAC"/>
    <property type="match status" value="1"/>
</dbReference>
<dbReference type="GO" id="GO:0003700">
    <property type="term" value="F:DNA-binding transcription factor activity"/>
    <property type="evidence" value="ECO:0007669"/>
    <property type="project" value="InterPro"/>
</dbReference>
<evidence type="ECO:0000256" key="3">
    <source>
        <dbReference type="ARBA" id="ARBA00022692"/>
    </source>
</evidence>
<evidence type="ECO:0000256" key="9">
    <source>
        <dbReference type="SAM" id="MobiDB-lite"/>
    </source>
</evidence>
<sequence length="800" mass="89754">MNLVCPSRTSARRHATIGRQKKKRTDGLQGERNMKRTVFVRLLMQLTLAMILITIVSGTVVYGYMDRMLKREVSRSNIEVLGQTRKLVENTLVEVQRLASSLALNKDIQRAIGLDWDMNAEYRFLESINDSFRDKVASSAYIHSIYLYSGRNGKVISNSGIADLAGFWHKDAIVPFMKESKASSWYDTNPISYAEGTKENVLSYMMSVPLHALNKSGVLVINLKEDLLYNAVVNTNNRKLGNVAILNASGSVLSYKDKELLFTRFEAADADAMKNGQEGYFTHDVNGTDTFVSYLTSDFNGWQYVTFNPSREVFKQSRAVLGVTLTVSGLCFAIGIALMVIVSGRYSRPIKRMVQAIAQRAEPAAGYKDEFSFIRGSFDRLWTMNDEFQEKLKETEIVMREHFLLHLLLGKPATQEETVRELDYYRIPLQPERIAVLVVQTSASGDADHSDDSYRSLLHYRIRSICEQIVEEHGGGVVVSQVQKYDVVVLNFAEGASKESAALAAKTIAMSIQSGIAEQTGLKTTIGIGGYYDKVSDVSLSYHEAIDALLLERMSGAGSIVAFQDLLANQANRNTFIAYRSQADKLIVELKSGSLDKSLAIKTEIFERLGGDDSLGYHYKNMILTHIVNGIVTVIFELNGNAEDVFGTDPAMYYDYGKQSSLSGISAWFDDMIGRAYRFIQHKRDHKNADFMDKVTAYIRQHSKDQLSLQSVSETVFMNANYFSKLFKETTGKTFVEYLTEVRLQDACALLNETDKTVTDIAESSGFGTKLNLIRAFKKHFGMTPTDYRKNGVMERLENG</sequence>
<evidence type="ECO:0000256" key="8">
    <source>
        <dbReference type="ARBA" id="ARBA00023163"/>
    </source>
</evidence>
<name>A0A5C4T798_9BACL</name>
<keyword evidence="6" id="KW-0238">DNA-binding</keyword>
<comment type="subcellular location">
    <subcellularLocation>
        <location evidence="1">Cell membrane</location>
        <topology evidence="1">Multi-pass membrane protein</topology>
    </subcellularLocation>
</comment>
<dbReference type="Gene3D" id="3.30.450.20">
    <property type="entry name" value="PAS domain"/>
    <property type="match status" value="1"/>
</dbReference>
<dbReference type="Pfam" id="PF12833">
    <property type="entry name" value="HTH_18"/>
    <property type="match status" value="1"/>
</dbReference>
<evidence type="ECO:0000256" key="2">
    <source>
        <dbReference type="ARBA" id="ARBA00022475"/>
    </source>
</evidence>
<keyword evidence="2" id="KW-1003">Cell membrane</keyword>
<dbReference type="PROSITE" id="PS01124">
    <property type="entry name" value="HTH_ARAC_FAMILY_2"/>
    <property type="match status" value="1"/>
</dbReference>
<gene>
    <name evidence="12" type="ORF">FE784_17285</name>
</gene>
<feature type="region of interest" description="Disordered" evidence="9">
    <location>
        <begin position="1"/>
        <end position="29"/>
    </location>
</feature>
<keyword evidence="13" id="KW-1185">Reference proteome</keyword>
<dbReference type="PANTHER" id="PTHR43280">
    <property type="entry name" value="ARAC-FAMILY TRANSCRIPTIONAL REGULATOR"/>
    <property type="match status" value="1"/>
</dbReference>
<evidence type="ECO:0000259" key="11">
    <source>
        <dbReference type="PROSITE" id="PS01124"/>
    </source>
</evidence>
<keyword evidence="8" id="KW-0804">Transcription</keyword>
<dbReference type="PROSITE" id="PS00041">
    <property type="entry name" value="HTH_ARAC_FAMILY_1"/>
    <property type="match status" value="1"/>
</dbReference>
<keyword evidence="3 10" id="KW-0812">Transmembrane</keyword>
<keyword evidence="5" id="KW-0805">Transcription regulation</keyword>
<organism evidence="12 13">
    <name type="scientific">Paenibacillus hemerocallicola</name>
    <dbReference type="NCBI Taxonomy" id="1172614"/>
    <lineage>
        <taxon>Bacteria</taxon>
        <taxon>Bacillati</taxon>
        <taxon>Bacillota</taxon>
        <taxon>Bacilli</taxon>
        <taxon>Bacillales</taxon>
        <taxon>Paenibacillaceae</taxon>
        <taxon>Paenibacillus</taxon>
    </lineage>
</organism>
<dbReference type="EMBL" id="VDCQ01000023">
    <property type="protein sequence ID" value="TNJ64953.1"/>
    <property type="molecule type" value="Genomic_DNA"/>
</dbReference>
<dbReference type="GO" id="GO:0005886">
    <property type="term" value="C:plasma membrane"/>
    <property type="evidence" value="ECO:0007669"/>
    <property type="project" value="UniProtKB-SubCell"/>
</dbReference>
<comment type="caution">
    <text evidence="12">The sequence shown here is derived from an EMBL/GenBank/DDBJ whole genome shotgun (WGS) entry which is preliminary data.</text>
</comment>
<feature type="transmembrane region" description="Helical" evidence="10">
    <location>
        <begin position="42"/>
        <end position="65"/>
    </location>
</feature>